<comment type="caution">
    <text evidence="4">The sequence shown here is derived from an EMBL/GenBank/DDBJ whole genome shotgun (WGS) entry which is preliminary data.</text>
</comment>
<keyword evidence="2" id="KW-1133">Transmembrane helix</keyword>
<feature type="transmembrane region" description="Helical" evidence="2">
    <location>
        <begin position="50"/>
        <end position="78"/>
    </location>
</feature>
<evidence type="ECO:0000313" key="4">
    <source>
        <dbReference type="EMBL" id="MFC6091578.1"/>
    </source>
</evidence>
<dbReference type="RefSeq" id="WP_380637821.1">
    <property type="nucleotide sequence ID" value="NZ_JBHSQO010000019.1"/>
</dbReference>
<feature type="domain" description="Prepilin type IV endopeptidase peptidase" evidence="3">
    <location>
        <begin position="83"/>
        <end position="189"/>
    </location>
</feature>
<accession>A0ABW1P944</accession>
<protein>
    <submittedName>
        <fullName evidence="4">Prepilin peptidase</fullName>
        <ecNumber evidence="4">3.4.23.43</ecNumber>
    </submittedName>
</protein>
<dbReference type="EMBL" id="JBHSQO010000019">
    <property type="protein sequence ID" value="MFC6091578.1"/>
    <property type="molecule type" value="Genomic_DNA"/>
</dbReference>
<dbReference type="InterPro" id="IPR050882">
    <property type="entry name" value="Prepilin_peptidase/N-MTase"/>
</dbReference>
<proteinExistence type="inferred from homology"/>
<dbReference type="Proteomes" id="UP001596220">
    <property type="component" value="Unassembled WGS sequence"/>
</dbReference>
<feature type="transmembrane region" description="Helical" evidence="2">
    <location>
        <begin position="127"/>
        <end position="151"/>
    </location>
</feature>
<feature type="transmembrane region" description="Helical" evidence="2">
    <location>
        <begin position="98"/>
        <end position="115"/>
    </location>
</feature>
<evidence type="ECO:0000313" key="5">
    <source>
        <dbReference type="Proteomes" id="UP001596220"/>
    </source>
</evidence>
<keyword evidence="4" id="KW-0378">Hydrolase</keyword>
<keyword evidence="5" id="KW-1185">Reference proteome</keyword>
<dbReference type="InterPro" id="IPR000045">
    <property type="entry name" value="Prepilin_IV_endopep_pep"/>
</dbReference>
<dbReference type="GO" id="GO:0004190">
    <property type="term" value="F:aspartic-type endopeptidase activity"/>
    <property type="evidence" value="ECO:0007669"/>
    <property type="project" value="UniProtKB-EC"/>
</dbReference>
<dbReference type="PANTHER" id="PTHR30487:SF0">
    <property type="entry name" value="PREPILIN LEADER PEPTIDASE_N-METHYLTRANSFERASE-RELATED"/>
    <property type="match status" value="1"/>
</dbReference>
<organism evidence="4 5">
    <name type="scientific">Saccharothrix lopnurensis</name>
    <dbReference type="NCBI Taxonomy" id="1670621"/>
    <lineage>
        <taxon>Bacteria</taxon>
        <taxon>Bacillati</taxon>
        <taxon>Actinomycetota</taxon>
        <taxon>Actinomycetes</taxon>
        <taxon>Pseudonocardiales</taxon>
        <taxon>Pseudonocardiaceae</taxon>
        <taxon>Saccharothrix</taxon>
    </lineage>
</organism>
<feature type="transmembrane region" description="Helical" evidence="2">
    <location>
        <begin position="171"/>
        <end position="191"/>
    </location>
</feature>
<keyword evidence="2" id="KW-0812">Transmembrane</keyword>
<keyword evidence="2" id="KW-0472">Membrane</keyword>
<dbReference type="Gene3D" id="1.20.120.1220">
    <property type="match status" value="1"/>
</dbReference>
<dbReference type="PANTHER" id="PTHR30487">
    <property type="entry name" value="TYPE 4 PREPILIN-LIKE PROTEINS LEADER PEPTIDE-PROCESSING ENZYME"/>
    <property type="match status" value="1"/>
</dbReference>
<comment type="similarity">
    <text evidence="1">Belongs to the peptidase A24 family.</text>
</comment>
<gene>
    <name evidence="4" type="ORF">ACFP3R_20090</name>
</gene>
<dbReference type="EC" id="3.4.23.43" evidence="4"/>
<evidence type="ECO:0000259" key="3">
    <source>
        <dbReference type="Pfam" id="PF01478"/>
    </source>
</evidence>
<sequence>MLVELAWSVAGIIYGPVMTTPITKAAHRGEPECGLAHPNKIIISRETFTVSLVLVAGIFVLDHQLASAPLLAASSWLAVTGTQLMMTDWIHHRLPNPLVTAMLVGGLVIFSYAAAEEGRVIALLRAITAAAVVFIGGLTVAVTAPGALGAGDIKLLGTVALYLGWVGWSHVLRGVVLALFLGSVVGAVLLATRRISRDDRFAFGPAVVGGALLTLVTP</sequence>
<evidence type="ECO:0000256" key="1">
    <source>
        <dbReference type="ARBA" id="ARBA00005801"/>
    </source>
</evidence>
<reference evidence="5" key="1">
    <citation type="journal article" date="2019" name="Int. J. Syst. Evol. Microbiol.">
        <title>The Global Catalogue of Microorganisms (GCM) 10K type strain sequencing project: providing services to taxonomists for standard genome sequencing and annotation.</title>
        <authorList>
            <consortium name="The Broad Institute Genomics Platform"/>
            <consortium name="The Broad Institute Genome Sequencing Center for Infectious Disease"/>
            <person name="Wu L."/>
            <person name="Ma J."/>
        </authorList>
    </citation>
    <scope>NUCLEOTIDE SEQUENCE [LARGE SCALE GENOMIC DNA]</scope>
    <source>
        <strain evidence="5">CGMCC 4.7246</strain>
    </source>
</reference>
<name>A0ABW1P944_9PSEU</name>
<dbReference type="Pfam" id="PF01478">
    <property type="entry name" value="Peptidase_A24"/>
    <property type="match status" value="1"/>
</dbReference>
<evidence type="ECO:0000256" key="2">
    <source>
        <dbReference type="SAM" id="Phobius"/>
    </source>
</evidence>